<dbReference type="PIRSF" id="PIRSF006092">
    <property type="entry name" value="GreA_GreB"/>
    <property type="match status" value="1"/>
</dbReference>
<proteinExistence type="inferred from homology"/>
<feature type="domain" description="Transcription elongation factor GreA/GreB C-terminal" evidence="8">
    <location>
        <begin position="96"/>
        <end position="166"/>
    </location>
</feature>
<dbReference type="Proteomes" id="UP000233517">
    <property type="component" value="Unassembled WGS sequence"/>
</dbReference>
<organism evidence="10 11">
    <name type="scientific">Candidatus Falkowbacteria bacterium HGW-Falkowbacteria-1</name>
    <dbReference type="NCBI Taxonomy" id="2013768"/>
    <lineage>
        <taxon>Bacteria</taxon>
        <taxon>Candidatus Falkowiibacteriota</taxon>
    </lineage>
</organism>
<keyword evidence="10" id="KW-0648">Protein biosynthesis</keyword>
<dbReference type="SUPFAM" id="SSF46557">
    <property type="entry name" value="GreA transcript cleavage protein, N-terminal domain"/>
    <property type="match status" value="1"/>
</dbReference>
<gene>
    <name evidence="10" type="ORF">CVU82_01770</name>
</gene>
<dbReference type="Gene3D" id="3.10.50.30">
    <property type="entry name" value="Transcription elongation factor, GreA/GreB, C-terminal domain"/>
    <property type="match status" value="1"/>
</dbReference>
<comment type="similarity">
    <text evidence="1">Belongs to the GreA/GreB family.</text>
</comment>
<dbReference type="AlphaFoldDB" id="A0A2N2E9A8"/>
<dbReference type="InterPro" id="IPR018151">
    <property type="entry name" value="TF_GreA/GreB_CS"/>
</dbReference>
<dbReference type="Pfam" id="PF03449">
    <property type="entry name" value="GreA_GreB_N"/>
    <property type="match status" value="1"/>
</dbReference>
<accession>A0A2N2E9A8</accession>
<evidence type="ECO:0000313" key="11">
    <source>
        <dbReference type="Proteomes" id="UP000233517"/>
    </source>
</evidence>
<keyword evidence="5" id="KW-0804">Transcription</keyword>
<evidence type="ECO:0000256" key="6">
    <source>
        <dbReference type="ARBA" id="ARBA00030776"/>
    </source>
</evidence>
<protein>
    <recommendedName>
        <fullName evidence="2">Transcription elongation factor GreA</fullName>
    </recommendedName>
    <alternativeName>
        <fullName evidence="6">Transcript cleavage factor GreA</fullName>
    </alternativeName>
</protein>
<reference evidence="10 11" key="1">
    <citation type="journal article" date="2017" name="ISME J.">
        <title>Potential for microbial H2 and metal transformations associated with novel bacteria and archaea in deep terrestrial subsurface sediments.</title>
        <authorList>
            <person name="Hernsdorf A.W."/>
            <person name="Amano Y."/>
            <person name="Miyakawa K."/>
            <person name="Ise K."/>
            <person name="Suzuki Y."/>
            <person name="Anantharaman K."/>
            <person name="Probst A."/>
            <person name="Burstein D."/>
            <person name="Thomas B.C."/>
            <person name="Banfield J.F."/>
        </authorList>
    </citation>
    <scope>NUCLEOTIDE SEQUENCE [LARGE SCALE GENOMIC DNA]</scope>
    <source>
        <strain evidence="10">HGW-Falkowbacteria-1</strain>
    </source>
</reference>
<dbReference type="SUPFAM" id="SSF54534">
    <property type="entry name" value="FKBP-like"/>
    <property type="match status" value="1"/>
</dbReference>
<evidence type="ECO:0000256" key="1">
    <source>
        <dbReference type="ARBA" id="ARBA00008213"/>
    </source>
</evidence>
<evidence type="ECO:0000313" key="10">
    <source>
        <dbReference type="EMBL" id="PKM91307.1"/>
    </source>
</evidence>
<dbReference type="FunFam" id="1.10.287.180:FF:000001">
    <property type="entry name" value="Transcription elongation factor GreA"/>
    <property type="match status" value="1"/>
</dbReference>
<evidence type="ECO:0000259" key="8">
    <source>
        <dbReference type="Pfam" id="PF01272"/>
    </source>
</evidence>
<name>A0A2N2E9A8_9BACT</name>
<evidence type="ECO:0000256" key="3">
    <source>
        <dbReference type="ARBA" id="ARBA00023015"/>
    </source>
</evidence>
<evidence type="ECO:0000256" key="7">
    <source>
        <dbReference type="SAM" id="Coils"/>
    </source>
</evidence>
<dbReference type="GO" id="GO:0003746">
    <property type="term" value="F:translation elongation factor activity"/>
    <property type="evidence" value="ECO:0007669"/>
    <property type="project" value="UniProtKB-KW"/>
</dbReference>
<dbReference type="InterPro" id="IPR036805">
    <property type="entry name" value="Tscrpt_elong_fac_GreA/B_N_sf"/>
</dbReference>
<comment type="caution">
    <text evidence="10">The sequence shown here is derived from an EMBL/GenBank/DDBJ whole genome shotgun (WGS) entry which is preliminary data.</text>
</comment>
<dbReference type="PROSITE" id="PS00830">
    <property type="entry name" value="GREAB_2"/>
    <property type="match status" value="1"/>
</dbReference>
<keyword evidence="3" id="KW-0805">Transcription regulation</keyword>
<feature type="coiled-coil region" evidence="7">
    <location>
        <begin position="25"/>
        <end position="89"/>
    </location>
</feature>
<dbReference type="InterPro" id="IPR036953">
    <property type="entry name" value="GreA/GreB_C_sf"/>
</dbReference>
<dbReference type="InterPro" id="IPR001437">
    <property type="entry name" value="Tscrpt_elong_fac_GreA/B_C"/>
</dbReference>
<dbReference type="InterPro" id="IPR022691">
    <property type="entry name" value="Tscrpt_elong_fac_GreA/B_N"/>
</dbReference>
<dbReference type="Gene3D" id="1.10.287.180">
    <property type="entry name" value="Transcription elongation factor, GreA/GreB, N-terminal domain"/>
    <property type="match status" value="1"/>
</dbReference>
<feature type="domain" description="Transcription elongation factor GreA/GreB N-terminal" evidence="9">
    <location>
        <begin position="20"/>
        <end position="88"/>
    </location>
</feature>
<keyword evidence="7" id="KW-0175">Coiled coil</keyword>
<dbReference type="GO" id="GO:0032784">
    <property type="term" value="P:regulation of DNA-templated transcription elongation"/>
    <property type="evidence" value="ECO:0007669"/>
    <property type="project" value="InterPro"/>
</dbReference>
<dbReference type="PANTHER" id="PTHR30437">
    <property type="entry name" value="TRANSCRIPTION ELONGATION FACTOR GREA"/>
    <property type="match status" value="1"/>
</dbReference>
<dbReference type="PANTHER" id="PTHR30437:SF4">
    <property type="entry name" value="TRANSCRIPTION ELONGATION FACTOR GREA"/>
    <property type="match status" value="1"/>
</dbReference>
<keyword evidence="4" id="KW-0238">DNA-binding</keyword>
<dbReference type="GO" id="GO:0070063">
    <property type="term" value="F:RNA polymerase binding"/>
    <property type="evidence" value="ECO:0007669"/>
    <property type="project" value="InterPro"/>
</dbReference>
<dbReference type="Pfam" id="PF01272">
    <property type="entry name" value="GreA_GreB"/>
    <property type="match status" value="1"/>
</dbReference>
<dbReference type="GO" id="GO:0003677">
    <property type="term" value="F:DNA binding"/>
    <property type="evidence" value="ECO:0007669"/>
    <property type="project" value="UniProtKB-KW"/>
</dbReference>
<dbReference type="InterPro" id="IPR023459">
    <property type="entry name" value="Tscrpt_elong_fac_GreA/B_fam"/>
</dbReference>
<evidence type="ECO:0000256" key="5">
    <source>
        <dbReference type="ARBA" id="ARBA00023163"/>
    </source>
</evidence>
<evidence type="ECO:0000256" key="2">
    <source>
        <dbReference type="ARBA" id="ARBA00013729"/>
    </source>
</evidence>
<sequence>MRTPIRKNDKIPISKSDPKITLKRYQILQNNLSKLKNEIRPTESKEVKELSTTGDYSENAGYQMAKQNLRRTNNKITKIEDLLNRAEIIETKENSEIIEIGSLVKLEIEGEIKKYQILGSLETNPSKGLISYSSPLGNALINKRKGDIIKLLINGGTKIYKILNIS</sequence>
<keyword evidence="10" id="KW-0251">Elongation factor</keyword>
<dbReference type="GO" id="GO:0006354">
    <property type="term" value="P:DNA-templated transcription elongation"/>
    <property type="evidence" value="ECO:0007669"/>
    <property type="project" value="TreeGrafter"/>
</dbReference>
<evidence type="ECO:0000259" key="9">
    <source>
        <dbReference type="Pfam" id="PF03449"/>
    </source>
</evidence>
<dbReference type="EMBL" id="PHAI01000002">
    <property type="protein sequence ID" value="PKM91307.1"/>
    <property type="molecule type" value="Genomic_DNA"/>
</dbReference>
<evidence type="ECO:0000256" key="4">
    <source>
        <dbReference type="ARBA" id="ARBA00023125"/>
    </source>
</evidence>